<dbReference type="PROSITE" id="PS51352">
    <property type="entry name" value="THIOREDOXIN_2"/>
    <property type="match status" value="1"/>
</dbReference>
<reference evidence="5" key="1">
    <citation type="submission" date="2022-11" db="UniProtKB">
        <authorList>
            <consortium name="WormBaseParasite"/>
        </authorList>
    </citation>
    <scope>IDENTIFICATION</scope>
</reference>
<dbReference type="Gene3D" id="2.60.120.470">
    <property type="entry name" value="PITH domain"/>
    <property type="match status" value="1"/>
</dbReference>
<dbReference type="SUPFAM" id="SSF49785">
    <property type="entry name" value="Galactose-binding domain-like"/>
    <property type="match status" value="1"/>
</dbReference>
<sequence length="283" mass="31344">MVLAHIDSEGHFNQLLTDAGSKPVIIDFFATWCGPCQRIAPVFEQLSLKYTNMVFGKVNVETAEDLSRKNMVTAMPTFNVYVSKVKVDSLRGADATALETLVKKWSDRTPREESLVAGQTDLTAFIDKSQIECLNEDDRATLKNLIEGEGELRSDCDAQLIISLPFTQPVKVHSIYIKGDGSSSPKTVKLFTNIADILDFDRAAGAESVQTVTFSNKASNGELINLRFVKFQNVKNLQIFVEDNQGDMDQTIVQSLRIYGTPLIATNMQEFKRVSGKVGEVGH</sequence>
<dbReference type="Proteomes" id="UP000887569">
    <property type="component" value="Unplaced"/>
</dbReference>
<proteinExistence type="predicted"/>
<name>A0A915ACX7_PARUN</name>
<dbReference type="InterPro" id="IPR017937">
    <property type="entry name" value="Thioredoxin_CS"/>
</dbReference>
<dbReference type="GO" id="GO:0005737">
    <property type="term" value="C:cytoplasm"/>
    <property type="evidence" value="ECO:0007669"/>
    <property type="project" value="UniProtKB-ARBA"/>
</dbReference>
<dbReference type="Pfam" id="PF00085">
    <property type="entry name" value="Thioredoxin"/>
    <property type="match status" value="1"/>
</dbReference>
<dbReference type="PANTHER" id="PTHR46115">
    <property type="entry name" value="THIOREDOXIN-LIKE PROTEIN 1"/>
    <property type="match status" value="1"/>
</dbReference>
<dbReference type="SUPFAM" id="SSF52833">
    <property type="entry name" value="Thioredoxin-like"/>
    <property type="match status" value="1"/>
</dbReference>
<dbReference type="InterPro" id="IPR010400">
    <property type="entry name" value="PITH_dom"/>
</dbReference>
<dbReference type="CDD" id="cd02947">
    <property type="entry name" value="TRX_family"/>
    <property type="match status" value="1"/>
</dbReference>
<keyword evidence="4" id="KW-1185">Reference proteome</keyword>
<dbReference type="Pfam" id="PF06201">
    <property type="entry name" value="PITH"/>
    <property type="match status" value="1"/>
</dbReference>
<dbReference type="InterPro" id="IPR013766">
    <property type="entry name" value="Thioredoxin_domain"/>
</dbReference>
<evidence type="ECO:0000259" key="3">
    <source>
        <dbReference type="PROSITE" id="PS51532"/>
    </source>
</evidence>
<dbReference type="InterPro" id="IPR036249">
    <property type="entry name" value="Thioredoxin-like_sf"/>
</dbReference>
<accession>A0A915ACX7</accession>
<feature type="domain" description="Thioredoxin" evidence="2">
    <location>
        <begin position="1"/>
        <end position="107"/>
    </location>
</feature>
<dbReference type="PROSITE" id="PS51532">
    <property type="entry name" value="PITH"/>
    <property type="match status" value="1"/>
</dbReference>
<feature type="domain" description="PITH" evidence="3">
    <location>
        <begin position="111"/>
        <end position="278"/>
    </location>
</feature>
<dbReference type="InterPro" id="IPR008979">
    <property type="entry name" value="Galactose-bd-like_sf"/>
</dbReference>
<dbReference type="Gene3D" id="3.40.30.10">
    <property type="entry name" value="Glutaredoxin"/>
    <property type="match status" value="1"/>
</dbReference>
<evidence type="ECO:0000256" key="1">
    <source>
        <dbReference type="ARBA" id="ARBA00023157"/>
    </source>
</evidence>
<dbReference type="AlphaFoldDB" id="A0A915ACX7"/>
<dbReference type="WBParaSite" id="PgR005X_g111_t01">
    <property type="protein sequence ID" value="PgR005X_g111_t01"/>
    <property type="gene ID" value="PgR005X_g111"/>
</dbReference>
<keyword evidence="1" id="KW-1015">Disulfide bond</keyword>
<evidence type="ECO:0000313" key="5">
    <source>
        <dbReference type="WBParaSite" id="PgR005X_g111_t01"/>
    </source>
</evidence>
<evidence type="ECO:0000313" key="4">
    <source>
        <dbReference type="Proteomes" id="UP000887569"/>
    </source>
</evidence>
<organism evidence="4 5">
    <name type="scientific">Parascaris univalens</name>
    <name type="common">Nematode worm</name>
    <dbReference type="NCBI Taxonomy" id="6257"/>
    <lineage>
        <taxon>Eukaryota</taxon>
        <taxon>Metazoa</taxon>
        <taxon>Ecdysozoa</taxon>
        <taxon>Nematoda</taxon>
        <taxon>Chromadorea</taxon>
        <taxon>Rhabditida</taxon>
        <taxon>Spirurina</taxon>
        <taxon>Ascaridomorpha</taxon>
        <taxon>Ascaridoidea</taxon>
        <taxon>Ascarididae</taxon>
        <taxon>Parascaris</taxon>
    </lineage>
</organism>
<dbReference type="PROSITE" id="PS00194">
    <property type="entry name" value="THIOREDOXIN_1"/>
    <property type="match status" value="1"/>
</dbReference>
<evidence type="ECO:0000259" key="2">
    <source>
        <dbReference type="PROSITE" id="PS51352"/>
    </source>
</evidence>
<protein>
    <submittedName>
        <fullName evidence="5">Thioredoxin-like protein 1</fullName>
    </submittedName>
</protein>
<dbReference type="InterPro" id="IPR037047">
    <property type="entry name" value="PITH_dom_sf"/>
</dbReference>